<dbReference type="KEGG" id="mou:OU421_07775"/>
<dbReference type="InterPro" id="IPR029063">
    <property type="entry name" value="SAM-dependent_MTases_sf"/>
</dbReference>
<dbReference type="GO" id="GO:0008168">
    <property type="term" value="F:methyltransferase activity"/>
    <property type="evidence" value="ECO:0007669"/>
    <property type="project" value="UniProtKB-KW"/>
</dbReference>
<gene>
    <name evidence="3" type="ORF">OU421_07775</name>
</gene>
<dbReference type="CDD" id="cd02440">
    <property type="entry name" value="AdoMet_MTases"/>
    <property type="match status" value="1"/>
</dbReference>
<evidence type="ECO:0000313" key="4">
    <source>
        <dbReference type="Proteomes" id="UP001163096"/>
    </source>
</evidence>
<evidence type="ECO:0000256" key="1">
    <source>
        <dbReference type="ARBA" id="ARBA00022679"/>
    </source>
</evidence>
<evidence type="ECO:0000259" key="2">
    <source>
        <dbReference type="Pfam" id="PF13649"/>
    </source>
</evidence>
<keyword evidence="3" id="KW-0489">Methyltransferase</keyword>
<dbReference type="SUPFAM" id="SSF53335">
    <property type="entry name" value="S-adenosyl-L-methionine-dependent methyltransferases"/>
    <property type="match status" value="1"/>
</dbReference>
<dbReference type="PANTHER" id="PTHR43861">
    <property type="entry name" value="TRANS-ACONITATE 2-METHYLTRANSFERASE-RELATED"/>
    <property type="match status" value="1"/>
</dbReference>
<keyword evidence="1" id="KW-0808">Transferase</keyword>
<name>A0A9X9S2J0_METOG</name>
<dbReference type="EMBL" id="CP113361">
    <property type="protein sequence ID" value="WAI00330.1"/>
    <property type="molecule type" value="Genomic_DNA"/>
</dbReference>
<dbReference type="Pfam" id="PF13649">
    <property type="entry name" value="Methyltransf_25"/>
    <property type="match status" value="1"/>
</dbReference>
<proteinExistence type="predicted"/>
<dbReference type="AlphaFoldDB" id="A0A9X9S2J0"/>
<dbReference type="RefSeq" id="WP_268185503.1">
    <property type="nucleotide sequence ID" value="NZ_CP113361.1"/>
</dbReference>
<organism evidence="3 4">
    <name type="scientific">Methanogenium organophilum</name>
    <dbReference type="NCBI Taxonomy" id="2199"/>
    <lineage>
        <taxon>Archaea</taxon>
        <taxon>Methanobacteriati</taxon>
        <taxon>Methanobacteriota</taxon>
        <taxon>Stenosarchaea group</taxon>
        <taxon>Methanomicrobia</taxon>
        <taxon>Methanomicrobiales</taxon>
        <taxon>Methanomicrobiaceae</taxon>
        <taxon>Methanogenium</taxon>
    </lineage>
</organism>
<dbReference type="GeneID" id="76834991"/>
<feature type="domain" description="Methyltransferase" evidence="2">
    <location>
        <begin position="70"/>
        <end position="164"/>
    </location>
</feature>
<dbReference type="Gene3D" id="3.40.50.150">
    <property type="entry name" value="Vaccinia Virus protein VP39"/>
    <property type="match status" value="1"/>
</dbReference>
<dbReference type="GO" id="GO:0032259">
    <property type="term" value="P:methylation"/>
    <property type="evidence" value="ECO:0007669"/>
    <property type="project" value="UniProtKB-KW"/>
</dbReference>
<reference evidence="3" key="1">
    <citation type="submission" date="2022-11" db="EMBL/GenBank/DDBJ databases">
        <title>Complete genome sequence of Methanogenium organophilum DSM 3596.</title>
        <authorList>
            <person name="Chen S.-C."/>
            <person name="Lai S.-J."/>
            <person name="You Y.-T."/>
        </authorList>
    </citation>
    <scope>NUCLEOTIDE SEQUENCE</scope>
    <source>
        <strain evidence="3">DSM 3596</strain>
    </source>
</reference>
<evidence type="ECO:0000313" key="3">
    <source>
        <dbReference type="EMBL" id="WAI00330.1"/>
    </source>
</evidence>
<accession>A0A9X9S2J0</accession>
<sequence length="280" mass="32155">MQIAKLPEMTKAPRLYEKGTASMWEDDHISGHLLEMHLNPEIDAASRKISAIRKTVQWITSHLHEGQTHILDLGCGPGLYCEMLAKAGHRVTGVDFSQRTIAYARQEAALKDLDIEYLHENYLHLPFKDRFDLAMMIYCDFDVLIPEDRNRLLQNVYRSLKPGGLFIFDTLNTKAPETMEVPSRSWETAECGFWKDEPYLALSETFHYAEANVILQQHVVCSEPDTKAVYRFWTHYYDPETLTSILEEQGFSEVAFYESPLPDDGDGANEMITFVLARRG</sequence>
<protein>
    <submittedName>
        <fullName evidence="3">Methyltransferase domain-containing protein</fullName>
    </submittedName>
</protein>
<dbReference type="InterPro" id="IPR041698">
    <property type="entry name" value="Methyltransf_25"/>
</dbReference>
<keyword evidence="4" id="KW-1185">Reference proteome</keyword>
<dbReference type="Proteomes" id="UP001163096">
    <property type="component" value="Chromosome"/>
</dbReference>